<feature type="compositionally biased region" description="Polar residues" evidence="1">
    <location>
        <begin position="13"/>
        <end position="24"/>
    </location>
</feature>
<sequence length="142" mass="15859">MATRHAGRPPHQSGRTSSPPTFTSRAKLPNGVGAFGPEPRGNFAPVRGWFPFQRWSKRARVDEQRSQCPLQSTARSLWSECVPHELQKVRRRRRRRRRRGRGSSPALRRGTMRRPAPSKARARAPFARGPPVDASTGGACNG</sequence>
<feature type="compositionally biased region" description="Low complexity" evidence="1">
    <location>
        <begin position="113"/>
        <end position="131"/>
    </location>
</feature>
<feature type="region of interest" description="Disordered" evidence="1">
    <location>
        <begin position="88"/>
        <end position="142"/>
    </location>
</feature>
<organism evidence="2 3">
    <name type="scientific">Prorocentrum cordatum</name>
    <dbReference type="NCBI Taxonomy" id="2364126"/>
    <lineage>
        <taxon>Eukaryota</taxon>
        <taxon>Sar</taxon>
        <taxon>Alveolata</taxon>
        <taxon>Dinophyceae</taxon>
        <taxon>Prorocentrales</taxon>
        <taxon>Prorocentraceae</taxon>
        <taxon>Prorocentrum</taxon>
    </lineage>
</organism>
<accession>A0ABN9PRJ3</accession>
<dbReference type="EMBL" id="CAUYUJ010001399">
    <property type="protein sequence ID" value="CAK0795754.1"/>
    <property type="molecule type" value="Genomic_DNA"/>
</dbReference>
<evidence type="ECO:0000313" key="3">
    <source>
        <dbReference type="Proteomes" id="UP001189429"/>
    </source>
</evidence>
<dbReference type="Proteomes" id="UP001189429">
    <property type="component" value="Unassembled WGS sequence"/>
</dbReference>
<feature type="region of interest" description="Disordered" evidence="1">
    <location>
        <begin position="1"/>
        <end position="43"/>
    </location>
</feature>
<keyword evidence="3" id="KW-1185">Reference proteome</keyword>
<proteinExistence type="predicted"/>
<gene>
    <name evidence="2" type="ORF">PCOR1329_LOCUS5314</name>
</gene>
<protein>
    <submittedName>
        <fullName evidence="2">Uncharacterized protein</fullName>
    </submittedName>
</protein>
<comment type="caution">
    <text evidence="2">The sequence shown here is derived from an EMBL/GenBank/DDBJ whole genome shotgun (WGS) entry which is preliminary data.</text>
</comment>
<feature type="compositionally biased region" description="Basic residues" evidence="1">
    <location>
        <begin position="89"/>
        <end position="101"/>
    </location>
</feature>
<reference evidence="2" key="1">
    <citation type="submission" date="2023-10" db="EMBL/GenBank/DDBJ databases">
        <authorList>
            <person name="Chen Y."/>
            <person name="Shah S."/>
            <person name="Dougan E. K."/>
            <person name="Thang M."/>
            <person name="Chan C."/>
        </authorList>
    </citation>
    <scope>NUCLEOTIDE SEQUENCE [LARGE SCALE GENOMIC DNA]</scope>
</reference>
<evidence type="ECO:0000313" key="2">
    <source>
        <dbReference type="EMBL" id="CAK0795754.1"/>
    </source>
</evidence>
<feature type="non-terminal residue" evidence="2">
    <location>
        <position position="142"/>
    </location>
</feature>
<name>A0ABN9PRJ3_9DINO</name>
<evidence type="ECO:0000256" key="1">
    <source>
        <dbReference type="SAM" id="MobiDB-lite"/>
    </source>
</evidence>